<name>A0A5C1AC76_9BACT</name>
<sequence length="164" mass="18284">MCSPSIPLYRRPDLRQRAAELRAQGLKYVEIAKVVGGSVALVQRLLAPMPPLIETLPRPMWCRHCGRAKVNRPKGLCWTCSMSPAIRERYGPISPNGRRGVPAPRGNRPKAEPTTATPGSDAKIEVLAQRAERGERLWHPRDHQAEGSAKRVEVRVCRVAIQSR</sequence>
<organism evidence="2 3">
    <name type="scientific">Limnoglobus roseus</name>
    <dbReference type="NCBI Taxonomy" id="2598579"/>
    <lineage>
        <taxon>Bacteria</taxon>
        <taxon>Pseudomonadati</taxon>
        <taxon>Planctomycetota</taxon>
        <taxon>Planctomycetia</taxon>
        <taxon>Gemmatales</taxon>
        <taxon>Gemmataceae</taxon>
        <taxon>Limnoglobus</taxon>
    </lineage>
</organism>
<protein>
    <submittedName>
        <fullName evidence="2">Uncharacterized protein</fullName>
    </submittedName>
</protein>
<dbReference type="Proteomes" id="UP000324974">
    <property type="component" value="Chromosome"/>
</dbReference>
<gene>
    <name evidence="2" type="ORF">PX52LOC_01520</name>
</gene>
<evidence type="ECO:0000313" key="2">
    <source>
        <dbReference type="EMBL" id="QEL14628.1"/>
    </source>
</evidence>
<dbReference type="EMBL" id="CP042425">
    <property type="protein sequence ID" value="QEL14628.1"/>
    <property type="molecule type" value="Genomic_DNA"/>
</dbReference>
<evidence type="ECO:0000313" key="3">
    <source>
        <dbReference type="Proteomes" id="UP000324974"/>
    </source>
</evidence>
<accession>A0A5C1AC76</accession>
<dbReference type="AlphaFoldDB" id="A0A5C1AC76"/>
<feature type="region of interest" description="Disordered" evidence="1">
    <location>
        <begin position="89"/>
        <end position="119"/>
    </location>
</feature>
<proteinExistence type="predicted"/>
<dbReference type="KEGG" id="lrs:PX52LOC_01520"/>
<reference evidence="3" key="1">
    <citation type="submission" date="2019-08" db="EMBL/GenBank/DDBJ databases">
        <title>Limnoglobus roseus gen. nov., sp. nov., a novel freshwater planctomycete with a giant genome from the family Gemmataceae.</title>
        <authorList>
            <person name="Kulichevskaya I.S."/>
            <person name="Naumoff D.G."/>
            <person name="Miroshnikov K."/>
            <person name="Ivanova A."/>
            <person name="Philippov D.A."/>
            <person name="Hakobyan A."/>
            <person name="Rijpstra I.C."/>
            <person name="Sinninghe Damste J.S."/>
            <person name="Liesack W."/>
            <person name="Dedysh S.N."/>
        </authorList>
    </citation>
    <scope>NUCLEOTIDE SEQUENCE [LARGE SCALE GENOMIC DNA]</scope>
    <source>
        <strain evidence="3">PX52</strain>
    </source>
</reference>
<keyword evidence="3" id="KW-1185">Reference proteome</keyword>
<evidence type="ECO:0000256" key="1">
    <source>
        <dbReference type="SAM" id="MobiDB-lite"/>
    </source>
</evidence>